<keyword evidence="2" id="KW-0963">Cytoplasm</keyword>
<evidence type="ECO:0000256" key="5">
    <source>
        <dbReference type="PROSITE-ProRule" id="PRU00176"/>
    </source>
</evidence>
<dbReference type="GO" id="GO:0003723">
    <property type="term" value="F:RNA binding"/>
    <property type="evidence" value="ECO:0007669"/>
    <property type="project" value="UniProtKB-UniRule"/>
</dbReference>
<dbReference type="InterPro" id="IPR035979">
    <property type="entry name" value="RBD_domain_sf"/>
</dbReference>
<protein>
    <submittedName>
        <fullName evidence="7">APOBEC1 complementation factor</fullName>
    </submittedName>
</protein>
<comment type="caution">
    <text evidence="7">The sequence shown here is derived from an EMBL/GenBank/DDBJ whole genome shotgun (WGS) entry which is preliminary data.</text>
</comment>
<dbReference type="FunFam" id="3.30.70.330:FF:000022">
    <property type="entry name" value="APOBEC1 complementation factor isoform X1"/>
    <property type="match status" value="1"/>
</dbReference>
<dbReference type="AlphaFoldDB" id="A0A4Z2DB37"/>
<name>A0A4Z2DB37_SCHJA</name>
<dbReference type="GO" id="GO:0005737">
    <property type="term" value="C:cytoplasm"/>
    <property type="evidence" value="ECO:0007669"/>
    <property type="project" value="UniProtKB-SubCell"/>
</dbReference>
<evidence type="ECO:0000259" key="6">
    <source>
        <dbReference type="PROSITE" id="PS50102"/>
    </source>
</evidence>
<proteinExistence type="predicted"/>
<comment type="subcellular location">
    <subcellularLocation>
        <location evidence="1">Cytoplasm</location>
    </subcellularLocation>
</comment>
<evidence type="ECO:0000256" key="4">
    <source>
        <dbReference type="ARBA" id="ARBA00022884"/>
    </source>
</evidence>
<dbReference type="Gene3D" id="3.30.70.330">
    <property type="match status" value="2"/>
</dbReference>
<dbReference type="PROSITE" id="PS50102">
    <property type="entry name" value="RRM"/>
    <property type="match status" value="2"/>
</dbReference>
<sequence length="307" mass="35560">MNILNNNKQDSNLNLYHKFKPYDSVSSIERKNFISPTFLTNTMSSMHPSFHTSQHANNLLNDNVDWSLSREYALLALSEKTSYPILQENGQRCYGPPPNWYESKPPKGCEVFIGRIPRDCYEDELVPIFELVGKIYMFRLMMDFNGYNRGYGFCMYTNRNDAKRAVIELDCYEIRKGKMLGVCLSIDNCRLFIGGIPKTKSKDEIMLEMLKVTDGVSDVIVHPSVVDKAKNRGFAFVEYENHKSAAMARRKLIPGRIQLWGHRIAVDWAEPERQVDEDIMSKVSLHSIMIQYYFTLDYKTNERTSVV</sequence>
<dbReference type="Proteomes" id="UP000311919">
    <property type="component" value="Unassembled WGS sequence"/>
</dbReference>
<keyword evidence="4 5" id="KW-0694">RNA-binding</keyword>
<gene>
    <name evidence="7" type="ORF">EWB00_002785</name>
</gene>
<feature type="domain" description="RRM" evidence="6">
    <location>
        <begin position="189"/>
        <end position="271"/>
    </location>
</feature>
<evidence type="ECO:0000256" key="1">
    <source>
        <dbReference type="ARBA" id="ARBA00004496"/>
    </source>
</evidence>
<dbReference type="InterPro" id="IPR012677">
    <property type="entry name" value="Nucleotide-bd_a/b_plait_sf"/>
</dbReference>
<dbReference type="FunFam" id="3.30.70.330:FF:000026">
    <property type="entry name" value="APOBEC1 complementation factor isoform X1"/>
    <property type="match status" value="1"/>
</dbReference>
<dbReference type="PANTHER" id="PTHR21245">
    <property type="entry name" value="HETEROGENEOUS NUCLEAR RIBONUCLEOPROTEIN"/>
    <property type="match status" value="1"/>
</dbReference>
<dbReference type="SUPFAM" id="SSF54928">
    <property type="entry name" value="RNA-binding domain, RBD"/>
    <property type="match status" value="2"/>
</dbReference>
<dbReference type="Pfam" id="PF00076">
    <property type="entry name" value="RRM_1"/>
    <property type="match status" value="2"/>
</dbReference>
<evidence type="ECO:0000256" key="2">
    <source>
        <dbReference type="ARBA" id="ARBA00022490"/>
    </source>
</evidence>
<dbReference type="NCBIfam" id="TIGR01648">
    <property type="entry name" value="hnRNP-R-Q"/>
    <property type="match status" value="1"/>
</dbReference>
<evidence type="ECO:0000256" key="3">
    <source>
        <dbReference type="ARBA" id="ARBA00022737"/>
    </source>
</evidence>
<dbReference type="CDD" id="cd12250">
    <property type="entry name" value="RRM2_hnRNPR_like"/>
    <property type="match status" value="1"/>
</dbReference>
<dbReference type="InterPro" id="IPR006535">
    <property type="entry name" value="HnRNP_R/Q_splicing_fac"/>
</dbReference>
<dbReference type="STRING" id="6182.A0A4Z2DB37"/>
<dbReference type="CDD" id="cd12249">
    <property type="entry name" value="RRM1_hnRNPR_like"/>
    <property type="match status" value="1"/>
</dbReference>
<accession>A0A4Z2DB37</accession>
<organism evidence="7 8">
    <name type="scientific">Schistosoma japonicum</name>
    <name type="common">Blood fluke</name>
    <dbReference type="NCBI Taxonomy" id="6182"/>
    <lineage>
        <taxon>Eukaryota</taxon>
        <taxon>Metazoa</taxon>
        <taxon>Spiralia</taxon>
        <taxon>Lophotrochozoa</taxon>
        <taxon>Platyhelminthes</taxon>
        <taxon>Trematoda</taxon>
        <taxon>Digenea</taxon>
        <taxon>Strigeidida</taxon>
        <taxon>Schistosomatoidea</taxon>
        <taxon>Schistosomatidae</taxon>
        <taxon>Schistosoma</taxon>
    </lineage>
</organism>
<dbReference type="SMART" id="SM00360">
    <property type="entry name" value="RRM"/>
    <property type="match status" value="2"/>
</dbReference>
<dbReference type="InterPro" id="IPR000504">
    <property type="entry name" value="RRM_dom"/>
</dbReference>
<dbReference type="OrthoDB" id="3800936at2759"/>
<feature type="domain" description="RRM" evidence="6">
    <location>
        <begin position="109"/>
        <end position="187"/>
    </location>
</feature>
<evidence type="ECO:0000313" key="7">
    <source>
        <dbReference type="EMBL" id="TNN13722.1"/>
    </source>
</evidence>
<keyword evidence="8" id="KW-1185">Reference proteome</keyword>
<reference evidence="7 8" key="1">
    <citation type="submission" date="2019-03" db="EMBL/GenBank/DDBJ databases">
        <title>An improved genome assembly of the fluke Schistosoma japonicum.</title>
        <authorList>
            <person name="Hu W."/>
            <person name="Luo F."/>
            <person name="Yin M."/>
            <person name="Mo X."/>
            <person name="Sun C."/>
            <person name="Wu Q."/>
            <person name="Zhu B."/>
            <person name="Xiang M."/>
            <person name="Wang J."/>
            <person name="Wang Y."/>
            <person name="Zhang T."/>
            <person name="Xu B."/>
            <person name="Zheng H."/>
            <person name="Feng Z."/>
        </authorList>
    </citation>
    <scope>NUCLEOTIDE SEQUENCE [LARGE SCALE GENOMIC DNA]</scope>
    <source>
        <strain evidence="7">HuSjv2</strain>
        <tissue evidence="7">Worms</tissue>
    </source>
</reference>
<keyword evidence="3" id="KW-0677">Repeat</keyword>
<dbReference type="EMBL" id="SKCS01000186">
    <property type="protein sequence ID" value="TNN13722.1"/>
    <property type="molecule type" value="Genomic_DNA"/>
</dbReference>
<evidence type="ECO:0000313" key="8">
    <source>
        <dbReference type="Proteomes" id="UP000311919"/>
    </source>
</evidence>